<dbReference type="Proteomes" id="UP000599312">
    <property type="component" value="Unassembled WGS sequence"/>
</dbReference>
<protein>
    <submittedName>
        <fullName evidence="1">TIGR01459 family HAD-type hydrolase</fullName>
    </submittedName>
</protein>
<dbReference type="InterPro" id="IPR006357">
    <property type="entry name" value="HAD-SF_hydro_IIA"/>
</dbReference>
<gene>
    <name evidence="1" type="ORF">I2H38_00770</name>
</gene>
<dbReference type="PANTHER" id="PTHR19288:SF90">
    <property type="entry name" value="OS08G0542600 PROTEIN"/>
    <property type="match status" value="1"/>
</dbReference>
<dbReference type="PANTHER" id="PTHR19288">
    <property type="entry name" value="4-NITROPHENYLPHOSPHATASE-RELATED"/>
    <property type="match status" value="1"/>
</dbReference>
<dbReference type="Pfam" id="PF13344">
    <property type="entry name" value="Hydrolase_6"/>
    <property type="match status" value="1"/>
</dbReference>
<proteinExistence type="predicted"/>
<keyword evidence="2" id="KW-1185">Reference proteome</keyword>
<dbReference type="Pfam" id="PF13242">
    <property type="entry name" value="Hydrolase_like"/>
    <property type="match status" value="1"/>
</dbReference>
<dbReference type="SUPFAM" id="SSF56784">
    <property type="entry name" value="HAD-like"/>
    <property type="match status" value="1"/>
</dbReference>
<dbReference type="AlphaFoldDB" id="A0A931BM72"/>
<evidence type="ECO:0000313" key="1">
    <source>
        <dbReference type="EMBL" id="MBF9231900.1"/>
    </source>
</evidence>
<dbReference type="EMBL" id="JADQDO010000001">
    <property type="protein sequence ID" value="MBF9231900.1"/>
    <property type="molecule type" value="Genomic_DNA"/>
</dbReference>
<dbReference type="InterPro" id="IPR036412">
    <property type="entry name" value="HAD-like_sf"/>
</dbReference>
<evidence type="ECO:0000313" key="2">
    <source>
        <dbReference type="Proteomes" id="UP000599312"/>
    </source>
</evidence>
<comment type="caution">
    <text evidence="1">The sequence shown here is derived from an EMBL/GenBank/DDBJ whole genome shotgun (WGS) entry which is preliminary data.</text>
</comment>
<keyword evidence="1" id="KW-0378">Hydrolase</keyword>
<dbReference type="Gene3D" id="3.40.50.1000">
    <property type="entry name" value="HAD superfamily/HAD-like"/>
    <property type="match status" value="2"/>
</dbReference>
<dbReference type="GO" id="GO:0005737">
    <property type="term" value="C:cytoplasm"/>
    <property type="evidence" value="ECO:0007669"/>
    <property type="project" value="TreeGrafter"/>
</dbReference>
<dbReference type="NCBIfam" id="TIGR01459">
    <property type="entry name" value="HAD-SF-IIA-hyp4"/>
    <property type="match status" value="1"/>
</dbReference>
<accession>A0A931BM72</accession>
<dbReference type="InterPro" id="IPR006356">
    <property type="entry name" value="HAD-SF_hydro_IIA_hyp3"/>
</dbReference>
<sequence>MASLAPHFDGFLLDQWGVLHDGVRPYAGAVEALAALRSAGKAILILSNSGRRGPENEILLSRIGFSRSLYDAVISAGDDARDALLDRNDPFHAALGPRCFLFCREGEDHLVDGLGLTLVSDIDQADFLFALSMDPPRQSIAGWKKILDRAAERRLPMICGNPDIVRVSPDGILLEAPGAIARAYEELGGAVRYHGKPHGRIYDTCLRLLDLPRDRVAAIGDSLHHDVAGAAGCGLDSILVAGGIHRGELAWGPQGVDPESCSLLFARTGFAPQYVVPSFIW</sequence>
<dbReference type="InterPro" id="IPR023214">
    <property type="entry name" value="HAD_sf"/>
</dbReference>
<dbReference type="GO" id="GO:0016791">
    <property type="term" value="F:phosphatase activity"/>
    <property type="evidence" value="ECO:0007669"/>
    <property type="project" value="TreeGrafter"/>
</dbReference>
<reference evidence="1" key="1">
    <citation type="submission" date="2020-11" db="EMBL/GenBank/DDBJ databases">
        <authorList>
            <person name="Kim M.K."/>
        </authorList>
    </citation>
    <scope>NUCLEOTIDE SEQUENCE</scope>
    <source>
        <strain evidence="1">BT350</strain>
    </source>
</reference>
<name>A0A931BM72_9HYPH</name>
<organism evidence="1 2">
    <name type="scientific">Microvirga alba</name>
    <dbReference type="NCBI Taxonomy" id="2791025"/>
    <lineage>
        <taxon>Bacteria</taxon>
        <taxon>Pseudomonadati</taxon>
        <taxon>Pseudomonadota</taxon>
        <taxon>Alphaproteobacteria</taxon>
        <taxon>Hyphomicrobiales</taxon>
        <taxon>Methylobacteriaceae</taxon>
        <taxon>Microvirga</taxon>
    </lineage>
</organism>
<dbReference type="RefSeq" id="WP_196269894.1">
    <property type="nucleotide sequence ID" value="NZ_JADQDO010000001.1"/>
</dbReference>